<protein>
    <submittedName>
        <fullName evidence="1">Uncharacterized protein</fullName>
    </submittedName>
</protein>
<gene>
    <name evidence="1" type="ORF">H2B03_06080</name>
</gene>
<organism evidence="1 2">
    <name type="scientific">Candidatus Nitrosomaritimum aestuariumsis</name>
    <dbReference type="NCBI Taxonomy" id="3342354"/>
    <lineage>
        <taxon>Archaea</taxon>
        <taxon>Nitrososphaerota</taxon>
        <taxon>Nitrososphaeria</taxon>
        <taxon>Nitrosopumilales</taxon>
        <taxon>Nitrosopumilaceae</taxon>
        <taxon>Candidatus Nitrosomaritimum</taxon>
    </lineage>
</organism>
<proteinExistence type="predicted"/>
<name>A0AC60VZ18_9ARCH</name>
<dbReference type="Proteomes" id="UP000559653">
    <property type="component" value="Unassembled WGS sequence"/>
</dbReference>
<accession>A0AC60VZ18</accession>
<evidence type="ECO:0000313" key="2">
    <source>
        <dbReference type="Proteomes" id="UP000559653"/>
    </source>
</evidence>
<sequence>MPTLEEIRKILDDNGISSKILPPNPQLDWILICEKFNGSKLGVGIAHLKGTQTTELFLHMTLGDDVKQAFMKNNFHNDFMNEFDIVTKALPHVSVMISPNLKTMKAVSIIRKLYGDISPQQLLESANKILETVGLVLALIRKHGNLAASETIQQDSSFYA</sequence>
<reference evidence="1 2" key="1">
    <citation type="journal article" date="2020" name="Appl. Environ. Microbiol.">
        <title>Genomic Characteristics of a Novel Species of Ammonia-Oxidizing Archaea from the Jiulong River Estuary.</title>
        <authorList>
            <person name="Zou D."/>
            <person name="Wan R."/>
            <person name="Han L."/>
            <person name="Xu M.N."/>
            <person name="Liu Y."/>
            <person name="Liu H."/>
            <person name="Kao S.J."/>
            <person name="Li M."/>
        </authorList>
    </citation>
    <scope>NUCLEOTIDE SEQUENCE [LARGE SCALE GENOMIC DNA]</scope>
    <source>
        <strain evidence="1">W1bin1</strain>
    </source>
</reference>
<comment type="caution">
    <text evidence="1">The sequence shown here is derived from an EMBL/GenBank/DDBJ whole genome shotgun (WGS) entry which is preliminary data.</text>
</comment>
<dbReference type="EMBL" id="JACEMZ010000039">
    <property type="protein sequence ID" value="MBA4452716.1"/>
    <property type="molecule type" value="Genomic_DNA"/>
</dbReference>
<evidence type="ECO:0000313" key="1">
    <source>
        <dbReference type="EMBL" id="MBA4452716.1"/>
    </source>
</evidence>